<sequence>MLALLIIGGLCVLGYFALIAPFRYWTNRGVLQLSVAKLWFENLKAIVQLNPVADGLIKLYELFPESRYSGMYQITNPILVIKDPELIKQITVKDFDHFIDHNQFMTEECEPLWGKNLFSLRGERWKEMRATLSPSFTSSKMKAMFGMMAECAEKFVNHFKSDNLEIATVEFKDIFTRFANDVIASASFGINCDSIKDRDNEFYLMGKMATNLSGFWKNLSIFIMMMSPKLAKYLGVRVFSEKASAFFRNLVIGNMEAREKNGIVRPDMIHLLMEARKGKLKHERSSEVIDSGFAIIEESEIGKQEAGQKLQLTDDDVTAQALIFFFAGFDTVATLMCFAAYELAVDPFVQERLQQEVDNVLREGNGILAYEALMKMEYLDMVISETLRKWPAAVGFDRLCVKPYTIQPERNNEKPVNLKKGDVVMMITYGMHLDEKYFPNPDRFDPERFNKENRKNITPYTYMPFGIGPRSCIGNRFALLETKILIFNILKHFDIVVVDKSVVPIKLARKQMILNAEKGFWFGLKPRKVVS</sequence>
<dbReference type="SUPFAM" id="SSF48264">
    <property type="entry name" value="Cytochrome P450"/>
    <property type="match status" value="1"/>
</dbReference>
<evidence type="ECO:0000256" key="9">
    <source>
        <dbReference type="ARBA" id="ARBA00023002"/>
    </source>
</evidence>
<dbReference type="PANTHER" id="PTHR24292">
    <property type="entry name" value="CYTOCHROME P450"/>
    <property type="match status" value="1"/>
</dbReference>
<dbReference type="GO" id="GO:0020037">
    <property type="term" value="F:heme binding"/>
    <property type="evidence" value="ECO:0007669"/>
    <property type="project" value="InterPro"/>
</dbReference>
<evidence type="ECO:0000256" key="10">
    <source>
        <dbReference type="ARBA" id="ARBA00023004"/>
    </source>
</evidence>
<gene>
    <name evidence="15" type="ORF">RI129_010425</name>
</gene>
<evidence type="ECO:0000256" key="1">
    <source>
        <dbReference type="ARBA" id="ARBA00001971"/>
    </source>
</evidence>
<proteinExistence type="inferred from homology"/>
<dbReference type="PANTHER" id="PTHR24292:SF54">
    <property type="entry name" value="CYP9F3-RELATED"/>
    <property type="match status" value="1"/>
</dbReference>
<evidence type="ECO:0000256" key="13">
    <source>
        <dbReference type="PIRSR" id="PIRSR602401-1"/>
    </source>
</evidence>
<dbReference type="GO" id="GO:0005789">
    <property type="term" value="C:endoplasmic reticulum membrane"/>
    <property type="evidence" value="ECO:0007669"/>
    <property type="project" value="UniProtKB-SubCell"/>
</dbReference>
<dbReference type="PROSITE" id="PS00086">
    <property type="entry name" value="CYTOCHROME_P450"/>
    <property type="match status" value="1"/>
</dbReference>
<comment type="cofactor">
    <cofactor evidence="1 13">
        <name>heme</name>
        <dbReference type="ChEBI" id="CHEBI:30413"/>
    </cofactor>
</comment>
<dbReference type="InterPro" id="IPR002401">
    <property type="entry name" value="Cyt_P450_E_grp-I"/>
</dbReference>
<dbReference type="PRINTS" id="PR00385">
    <property type="entry name" value="P450"/>
</dbReference>
<dbReference type="PRINTS" id="PR00463">
    <property type="entry name" value="EP450I"/>
</dbReference>
<dbReference type="InterPro" id="IPR050476">
    <property type="entry name" value="Insect_CytP450_Detox"/>
</dbReference>
<accession>A0AAN7V7Y6</accession>
<keyword evidence="8" id="KW-0492">Microsome</keyword>
<keyword evidence="12" id="KW-0472">Membrane</keyword>
<keyword evidence="6 13" id="KW-0479">Metal-binding</keyword>
<keyword evidence="10 13" id="KW-0408">Iron</keyword>
<dbReference type="InterPro" id="IPR017972">
    <property type="entry name" value="Cyt_P450_CS"/>
</dbReference>
<dbReference type="Proteomes" id="UP001329430">
    <property type="component" value="Chromosome 7"/>
</dbReference>
<dbReference type="AlphaFoldDB" id="A0AAN7V7Y6"/>
<organism evidence="15 16">
    <name type="scientific">Pyrocoelia pectoralis</name>
    <dbReference type="NCBI Taxonomy" id="417401"/>
    <lineage>
        <taxon>Eukaryota</taxon>
        <taxon>Metazoa</taxon>
        <taxon>Ecdysozoa</taxon>
        <taxon>Arthropoda</taxon>
        <taxon>Hexapoda</taxon>
        <taxon>Insecta</taxon>
        <taxon>Pterygota</taxon>
        <taxon>Neoptera</taxon>
        <taxon>Endopterygota</taxon>
        <taxon>Coleoptera</taxon>
        <taxon>Polyphaga</taxon>
        <taxon>Elateriformia</taxon>
        <taxon>Elateroidea</taxon>
        <taxon>Lampyridae</taxon>
        <taxon>Lampyrinae</taxon>
        <taxon>Pyrocoelia</taxon>
    </lineage>
</organism>
<comment type="subcellular location">
    <subcellularLocation>
        <location evidence="3">Endoplasmic reticulum membrane</location>
        <topology evidence="3">Peripheral membrane protein</topology>
    </subcellularLocation>
    <subcellularLocation>
        <location evidence="2">Microsome membrane</location>
        <topology evidence="2">Peripheral membrane protein</topology>
    </subcellularLocation>
</comment>
<reference evidence="15 16" key="1">
    <citation type="journal article" date="2024" name="Insects">
        <title>An Improved Chromosome-Level Genome Assembly of the Firefly Pyrocoelia pectoralis.</title>
        <authorList>
            <person name="Fu X."/>
            <person name="Meyer-Rochow V.B."/>
            <person name="Ballantyne L."/>
            <person name="Zhu X."/>
        </authorList>
    </citation>
    <scope>NUCLEOTIDE SEQUENCE [LARGE SCALE GENOMIC DNA]</scope>
    <source>
        <strain evidence="15">XCY_ONT2</strain>
    </source>
</reference>
<dbReference type="InterPro" id="IPR036396">
    <property type="entry name" value="Cyt_P450_sf"/>
</dbReference>
<dbReference type="CDD" id="cd11056">
    <property type="entry name" value="CYP6-like"/>
    <property type="match status" value="1"/>
</dbReference>
<comment type="similarity">
    <text evidence="4 14">Belongs to the cytochrome P450 family.</text>
</comment>
<keyword evidence="7" id="KW-0256">Endoplasmic reticulum</keyword>
<dbReference type="GO" id="GO:0004497">
    <property type="term" value="F:monooxygenase activity"/>
    <property type="evidence" value="ECO:0007669"/>
    <property type="project" value="UniProtKB-KW"/>
</dbReference>
<evidence type="ECO:0000313" key="16">
    <source>
        <dbReference type="Proteomes" id="UP001329430"/>
    </source>
</evidence>
<dbReference type="EMBL" id="JAVRBK010000007">
    <property type="protein sequence ID" value="KAK5641878.1"/>
    <property type="molecule type" value="Genomic_DNA"/>
</dbReference>
<evidence type="ECO:0000256" key="14">
    <source>
        <dbReference type="RuleBase" id="RU000461"/>
    </source>
</evidence>
<keyword evidence="11 14" id="KW-0503">Monooxygenase</keyword>
<evidence type="ECO:0000256" key="5">
    <source>
        <dbReference type="ARBA" id="ARBA00022617"/>
    </source>
</evidence>
<dbReference type="Gene3D" id="1.10.630.10">
    <property type="entry name" value="Cytochrome P450"/>
    <property type="match status" value="1"/>
</dbReference>
<evidence type="ECO:0000256" key="12">
    <source>
        <dbReference type="ARBA" id="ARBA00023136"/>
    </source>
</evidence>
<evidence type="ECO:0000256" key="3">
    <source>
        <dbReference type="ARBA" id="ARBA00004406"/>
    </source>
</evidence>
<dbReference type="GO" id="GO:0016705">
    <property type="term" value="F:oxidoreductase activity, acting on paired donors, with incorporation or reduction of molecular oxygen"/>
    <property type="evidence" value="ECO:0007669"/>
    <property type="project" value="InterPro"/>
</dbReference>
<keyword evidence="5 13" id="KW-0349">Heme</keyword>
<evidence type="ECO:0000256" key="8">
    <source>
        <dbReference type="ARBA" id="ARBA00022848"/>
    </source>
</evidence>
<dbReference type="Pfam" id="PF00067">
    <property type="entry name" value="p450"/>
    <property type="match status" value="1"/>
</dbReference>
<protein>
    <recommendedName>
        <fullName evidence="17">Cytochrome P450</fullName>
    </recommendedName>
</protein>
<dbReference type="FunFam" id="1.10.630.10:FF:000042">
    <property type="entry name" value="Cytochrome P450"/>
    <property type="match status" value="1"/>
</dbReference>
<evidence type="ECO:0000256" key="4">
    <source>
        <dbReference type="ARBA" id="ARBA00010617"/>
    </source>
</evidence>
<evidence type="ECO:0000256" key="6">
    <source>
        <dbReference type="ARBA" id="ARBA00022723"/>
    </source>
</evidence>
<evidence type="ECO:0000256" key="11">
    <source>
        <dbReference type="ARBA" id="ARBA00023033"/>
    </source>
</evidence>
<name>A0AAN7V7Y6_9COLE</name>
<evidence type="ECO:0000256" key="2">
    <source>
        <dbReference type="ARBA" id="ARBA00004174"/>
    </source>
</evidence>
<dbReference type="InterPro" id="IPR001128">
    <property type="entry name" value="Cyt_P450"/>
</dbReference>
<feature type="binding site" description="axial binding residue" evidence="13">
    <location>
        <position position="472"/>
    </location>
    <ligand>
        <name>heme</name>
        <dbReference type="ChEBI" id="CHEBI:30413"/>
    </ligand>
    <ligandPart>
        <name>Fe</name>
        <dbReference type="ChEBI" id="CHEBI:18248"/>
    </ligandPart>
</feature>
<evidence type="ECO:0000313" key="15">
    <source>
        <dbReference type="EMBL" id="KAK5641878.1"/>
    </source>
</evidence>
<evidence type="ECO:0008006" key="17">
    <source>
        <dbReference type="Google" id="ProtNLM"/>
    </source>
</evidence>
<keyword evidence="16" id="KW-1185">Reference proteome</keyword>
<evidence type="ECO:0000256" key="7">
    <source>
        <dbReference type="ARBA" id="ARBA00022824"/>
    </source>
</evidence>
<keyword evidence="9 14" id="KW-0560">Oxidoreductase</keyword>
<dbReference type="GO" id="GO:0005506">
    <property type="term" value="F:iron ion binding"/>
    <property type="evidence" value="ECO:0007669"/>
    <property type="project" value="InterPro"/>
</dbReference>
<comment type="caution">
    <text evidence="15">The sequence shown here is derived from an EMBL/GenBank/DDBJ whole genome shotgun (WGS) entry which is preliminary data.</text>
</comment>